<dbReference type="AlphaFoldDB" id="A0AAD7S8M7"/>
<dbReference type="EMBL" id="JAINUG010000093">
    <property type="protein sequence ID" value="KAJ8398041.1"/>
    <property type="molecule type" value="Genomic_DNA"/>
</dbReference>
<evidence type="ECO:0000256" key="1">
    <source>
        <dbReference type="SAM" id="MobiDB-lite"/>
    </source>
</evidence>
<dbReference type="PANTHER" id="PTHR47018:SF1">
    <property type="entry name" value="TESMIN_TSO1-LIKE CXC DOMAIN-CONTAINING PROTEIN"/>
    <property type="match status" value="1"/>
</dbReference>
<dbReference type="PANTHER" id="PTHR47018">
    <property type="entry name" value="CXC DOMAIN-CONTAINING PROTEIN-RELATED"/>
    <property type="match status" value="1"/>
</dbReference>
<comment type="caution">
    <text evidence="2">The sequence shown here is derived from an EMBL/GenBank/DDBJ whole genome shotgun (WGS) entry which is preliminary data.</text>
</comment>
<protein>
    <submittedName>
        <fullName evidence="2">Uncharacterized protein</fullName>
    </submittedName>
</protein>
<proteinExistence type="predicted"/>
<dbReference type="Proteomes" id="UP001221898">
    <property type="component" value="Unassembled WGS sequence"/>
</dbReference>
<accession>A0AAD7S8M7</accession>
<evidence type="ECO:0000313" key="3">
    <source>
        <dbReference type="Proteomes" id="UP001221898"/>
    </source>
</evidence>
<sequence length="992" mass="110899">MFNSYAHHRESTSTTESTRHSHNRETPLPVYLGTLIHTKTRKRDLVDTLFHLGLSISYDRVLSISTDLGDRICRFFQKEGTVCPPELKSGLFTTGAVDNIDHNPSSTSAQDSFHGTGISLFQHPNSDSRGVQRVVPDDTATSAAHLPQSYTIVPPVVRGKCDPPVPKLAGPNKSDCQLIPQAMQMEYRWLEQMEKTVISDTPLQGDETVSWAAYHASKQSIPEEPECSVTLTSLLPLFYDQAKSVAMIRHSMDVVKRAVDILNPGQIPVITLDQPLYTLAKQIQWRWPETHGEDHFVIVFGGLHIEMAAWKTLGNLLDSSGWTGVLVLAGVASTGTADSFLKAAHVTRTRRAHQVTASSLYLLLKEAYSQYTSGLEEGQDPMPLDDWCAERVDASPQFQFWFIILQLELAVLIYVRSVREENFLLYTDALSKLVPWFFALGHTNYARWIPVHLRDMVTLVTKHPSVYAQFLAGNFTVKKTTHAFSAIALDQAHEQNNALVKGDGGAVGLTENPAALRRWMVSGPEMARLISEFQATTEKRMKKTELKHHEQTKHTQVAFARDVRALTRVMGEMGNPFCEDSKDLLVLDSRDLADPAVINTLHQIEKLGQEQYDTYVNERLIHQTKPITDPIKRNNLHIFSRPPVREKSQFQVLSLKNDCSLFSRLFIASQTRDGDLDEFFAHENQACPPALSQMGKIRLGTKSDLVGCLEGLITPRENDAASPPVEVMILDGAAIVNMLAPGNAKTFSEYASLVFLPYITSQLQHTSRVDIVWDEYFPDSLKAHTRKRRGKGTRRRVEPSSSIPGNWQAFLRIDENKVELFAFLATRIATTETEKQIIITNHQEVLCTQPRDVVGLAPCSHEEADMRILLHVQDAVRQGYTKVSIRTVDTDVVILAVAAAGHLDIDELWVAFATGKNFRYLAAHEMAVALGPNKCRGLPFFHAFTGCDTVSCFSGRGKKTAWETWKACDEVTDEVTTAFCALAATPNHFNCR</sequence>
<organism evidence="2 3">
    <name type="scientific">Aldrovandia affinis</name>
    <dbReference type="NCBI Taxonomy" id="143900"/>
    <lineage>
        <taxon>Eukaryota</taxon>
        <taxon>Metazoa</taxon>
        <taxon>Chordata</taxon>
        <taxon>Craniata</taxon>
        <taxon>Vertebrata</taxon>
        <taxon>Euteleostomi</taxon>
        <taxon>Actinopterygii</taxon>
        <taxon>Neopterygii</taxon>
        <taxon>Teleostei</taxon>
        <taxon>Notacanthiformes</taxon>
        <taxon>Halosauridae</taxon>
        <taxon>Aldrovandia</taxon>
    </lineage>
</organism>
<reference evidence="2" key="1">
    <citation type="journal article" date="2023" name="Science">
        <title>Genome structures resolve the early diversification of teleost fishes.</title>
        <authorList>
            <person name="Parey E."/>
            <person name="Louis A."/>
            <person name="Montfort J."/>
            <person name="Bouchez O."/>
            <person name="Roques C."/>
            <person name="Iampietro C."/>
            <person name="Lluch J."/>
            <person name="Castinel A."/>
            <person name="Donnadieu C."/>
            <person name="Desvignes T."/>
            <person name="Floi Bucao C."/>
            <person name="Jouanno E."/>
            <person name="Wen M."/>
            <person name="Mejri S."/>
            <person name="Dirks R."/>
            <person name="Jansen H."/>
            <person name="Henkel C."/>
            <person name="Chen W.J."/>
            <person name="Zahm M."/>
            <person name="Cabau C."/>
            <person name="Klopp C."/>
            <person name="Thompson A.W."/>
            <person name="Robinson-Rechavi M."/>
            <person name="Braasch I."/>
            <person name="Lecointre G."/>
            <person name="Bobe J."/>
            <person name="Postlethwait J.H."/>
            <person name="Berthelot C."/>
            <person name="Roest Crollius H."/>
            <person name="Guiguen Y."/>
        </authorList>
    </citation>
    <scope>NUCLEOTIDE SEQUENCE</scope>
    <source>
        <strain evidence="2">NC1722</strain>
    </source>
</reference>
<evidence type="ECO:0000313" key="2">
    <source>
        <dbReference type="EMBL" id="KAJ8398041.1"/>
    </source>
</evidence>
<keyword evidence="3" id="KW-1185">Reference proteome</keyword>
<feature type="compositionally biased region" description="Basic and acidic residues" evidence="1">
    <location>
        <begin position="7"/>
        <end position="25"/>
    </location>
</feature>
<feature type="region of interest" description="Disordered" evidence="1">
    <location>
        <begin position="1"/>
        <end position="26"/>
    </location>
</feature>
<gene>
    <name evidence="2" type="ORF">AAFF_G00431180</name>
</gene>
<name>A0AAD7S8M7_9TELE</name>